<name>A0ABR7TLB8_9BACT</name>
<reference evidence="2 3" key="1">
    <citation type="submission" date="2020-09" db="EMBL/GenBank/DDBJ databases">
        <title>Genome sequences of type strains of Chitinophaga qingshengii and Chitinophaga varians.</title>
        <authorList>
            <person name="Kittiwongwattana C."/>
        </authorList>
    </citation>
    <scope>NUCLEOTIDE SEQUENCE [LARGE SCALE GENOMIC DNA]</scope>
    <source>
        <strain evidence="2 3">JCM 30026</strain>
    </source>
</reference>
<dbReference type="RefSeq" id="WP_188087292.1">
    <property type="nucleotide sequence ID" value="NZ_JACVFC010000001.1"/>
</dbReference>
<evidence type="ECO:0000256" key="1">
    <source>
        <dbReference type="SAM" id="MobiDB-lite"/>
    </source>
</evidence>
<evidence type="ECO:0000313" key="2">
    <source>
        <dbReference type="EMBL" id="MBC9930209.1"/>
    </source>
</evidence>
<comment type="caution">
    <text evidence="2">The sequence shown here is derived from an EMBL/GenBank/DDBJ whole genome shotgun (WGS) entry which is preliminary data.</text>
</comment>
<sequence length="461" mass="52923">MNQHNPIALEVNKIQAYWRKAVHNNEQLRLIRLMILPEEARLYEGFLKLESSPHGQLEEVFVTHLTSFEGEDTFSAAIIKDWLTTYDNSTALLQDLEAQNSALSWDPAPFRQLSASPDKQLLQLLQSFQAALPHQPRTLVLALLPRQVSDTRSFTRWLTKLLKLGVPTGVRITVIDHVGKDYLLINDRPFPGQILSFHVPLQLAEAIQRLATSGNPNDPEISYRKCLFEMGNAAKDKDIKRLHYWGERMLESAQRSGNKGLFATAHLSYAGMLFNFKRDPKLPSLLDKATRISKQGMQQDDKACLPLLIQSYGYQGAYAQIRRNYMTAIEWFLQQAALAEQHQYLPQAITSWFQVVELSRRKDSSRYHTFLEQAYKCGLPMTDDEISSSAYAFLAADYYDYAYTNKQVSLTSEIDERLGRVFGKDWKAEVDKMKKSKMKTLMPPQLSEEEEEETEEETSKQ</sequence>
<gene>
    <name evidence="2" type="ORF">ICL07_07460</name>
</gene>
<dbReference type="Proteomes" id="UP000659124">
    <property type="component" value="Unassembled WGS sequence"/>
</dbReference>
<organism evidence="2 3">
    <name type="scientific">Chitinophaga qingshengii</name>
    <dbReference type="NCBI Taxonomy" id="1569794"/>
    <lineage>
        <taxon>Bacteria</taxon>
        <taxon>Pseudomonadati</taxon>
        <taxon>Bacteroidota</taxon>
        <taxon>Chitinophagia</taxon>
        <taxon>Chitinophagales</taxon>
        <taxon>Chitinophagaceae</taxon>
        <taxon>Chitinophaga</taxon>
    </lineage>
</organism>
<feature type="compositionally biased region" description="Acidic residues" evidence="1">
    <location>
        <begin position="447"/>
        <end position="461"/>
    </location>
</feature>
<keyword evidence="3" id="KW-1185">Reference proteome</keyword>
<feature type="region of interest" description="Disordered" evidence="1">
    <location>
        <begin position="437"/>
        <end position="461"/>
    </location>
</feature>
<proteinExistence type="predicted"/>
<evidence type="ECO:0000313" key="3">
    <source>
        <dbReference type="Proteomes" id="UP000659124"/>
    </source>
</evidence>
<accession>A0ABR7TLB8</accession>
<protein>
    <recommendedName>
        <fullName evidence="4">Sel1 repeat family protein</fullName>
    </recommendedName>
</protein>
<dbReference type="EMBL" id="JACVFC010000001">
    <property type="protein sequence ID" value="MBC9930209.1"/>
    <property type="molecule type" value="Genomic_DNA"/>
</dbReference>
<evidence type="ECO:0008006" key="4">
    <source>
        <dbReference type="Google" id="ProtNLM"/>
    </source>
</evidence>